<dbReference type="InterPro" id="IPR002110">
    <property type="entry name" value="Ankyrin_rpt"/>
</dbReference>
<organism evidence="4 5">
    <name type="scientific">[Myrmecia] bisecta</name>
    <dbReference type="NCBI Taxonomy" id="41462"/>
    <lineage>
        <taxon>Eukaryota</taxon>
        <taxon>Viridiplantae</taxon>
        <taxon>Chlorophyta</taxon>
        <taxon>core chlorophytes</taxon>
        <taxon>Trebouxiophyceae</taxon>
        <taxon>Trebouxiales</taxon>
        <taxon>Trebouxiaceae</taxon>
        <taxon>Myrmecia</taxon>
    </lineage>
</organism>
<keyword evidence="1" id="KW-0677">Repeat</keyword>
<protein>
    <submittedName>
        <fullName evidence="4">Uncharacterized protein</fullName>
    </submittedName>
</protein>
<name>A0AAW1QP75_9CHLO</name>
<sequence length="255" mass="26634">MVAPKVKKPSVTEMQLLEACQTGDKTSANSLLALGVSPNISGARLLPLAAAAEGGHTRIVQLLLRAGASVDATSDTGHTALRAATLLGDADCILALLEAGADINLETARGTPLVAASTSGDCDTIKLLLSHGTTALLVAMHAKQAATVQLLLAHGASVHRVNADGMSALKLAQELKDPSISAWILQAQIGQAADEVLAASTQRCTAAELASEAEQQQVLQDLDQAMNSARRQKQTKICELRAEIEQLRHRFVRSG</sequence>
<accession>A0AAW1QP75</accession>
<feature type="repeat" description="ANK" evidence="3">
    <location>
        <begin position="43"/>
        <end position="75"/>
    </location>
</feature>
<dbReference type="EMBL" id="JALJOR010000002">
    <property type="protein sequence ID" value="KAK9823234.1"/>
    <property type="molecule type" value="Genomic_DNA"/>
</dbReference>
<keyword evidence="2 3" id="KW-0040">ANK repeat</keyword>
<evidence type="ECO:0000313" key="5">
    <source>
        <dbReference type="Proteomes" id="UP001489004"/>
    </source>
</evidence>
<reference evidence="4 5" key="1">
    <citation type="journal article" date="2024" name="Nat. Commun.">
        <title>Phylogenomics reveals the evolutionary origins of lichenization in chlorophyte algae.</title>
        <authorList>
            <person name="Puginier C."/>
            <person name="Libourel C."/>
            <person name="Otte J."/>
            <person name="Skaloud P."/>
            <person name="Haon M."/>
            <person name="Grisel S."/>
            <person name="Petersen M."/>
            <person name="Berrin J.G."/>
            <person name="Delaux P.M."/>
            <person name="Dal Grande F."/>
            <person name="Keller J."/>
        </authorList>
    </citation>
    <scope>NUCLEOTIDE SEQUENCE [LARGE SCALE GENOMIC DNA]</scope>
    <source>
        <strain evidence="4 5">SAG 2043</strain>
    </source>
</reference>
<dbReference type="AlphaFoldDB" id="A0AAW1QP75"/>
<dbReference type="Gene3D" id="1.25.40.20">
    <property type="entry name" value="Ankyrin repeat-containing domain"/>
    <property type="match status" value="2"/>
</dbReference>
<comment type="caution">
    <text evidence="4">The sequence shown here is derived from an EMBL/GenBank/DDBJ whole genome shotgun (WGS) entry which is preliminary data.</text>
</comment>
<dbReference type="PANTHER" id="PTHR24171:SF8">
    <property type="entry name" value="BRCA1-ASSOCIATED RING DOMAIN PROTEIN 1"/>
    <property type="match status" value="1"/>
</dbReference>
<keyword evidence="5" id="KW-1185">Reference proteome</keyword>
<dbReference type="InterPro" id="IPR036770">
    <property type="entry name" value="Ankyrin_rpt-contain_sf"/>
</dbReference>
<dbReference type="SUPFAM" id="SSF48403">
    <property type="entry name" value="Ankyrin repeat"/>
    <property type="match status" value="1"/>
</dbReference>
<dbReference type="GO" id="GO:0004842">
    <property type="term" value="F:ubiquitin-protein transferase activity"/>
    <property type="evidence" value="ECO:0007669"/>
    <property type="project" value="TreeGrafter"/>
</dbReference>
<dbReference type="PROSITE" id="PS50088">
    <property type="entry name" value="ANK_REPEAT"/>
    <property type="match status" value="3"/>
</dbReference>
<dbReference type="Proteomes" id="UP001489004">
    <property type="component" value="Unassembled WGS sequence"/>
</dbReference>
<evidence type="ECO:0000256" key="2">
    <source>
        <dbReference type="ARBA" id="ARBA00023043"/>
    </source>
</evidence>
<dbReference type="SMART" id="SM00248">
    <property type="entry name" value="ANK"/>
    <property type="match status" value="3"/>
</dbReference>
<dbReference type="PROSITE" id="PS50297">
    <property type="entry name" value="ANK_REP_REGION"/>
    <property type="match status" value="3"/>
</dbReference>
<evidence type="ECO:0000256" key="3">
    <source>
        <dbReference type="PROSITE-ProRule" id="PRU00023"/>
    </source>
</evidence>
<dbReference type="Pfam" id="PF12796">
    <property type="entry name" value="Ank_2"/>
    <property type="match status" value="2"/>
</dbReference>
<feature type="repeat" description="ANK" evidence="3">
    <location>
        <begin position="76"/>
        <end position="108"/>
    </location>
</feature>
<feature type="repeat" description="ANK" evidence="3">
    <location>
        <begin position="131"/>
        <end position="163"/>
    </location>
</feature>
<dbReference type="GO" id="GO:0085020">
    <property type="term" value="P:protein K6-linked ubiquitination"/>
    <property type="evidence" value="ECO:0007669"/>
    <property type="project" value="TreeGrafter"/>
</dbReference>
<gene>
    <name evidence="4" type="ORF">WJX72_001257</name>
</gene>
<evidence type="ECO:0000313" key="4">
    <source>
        <dbReference type="EMBL" id="KAK9823234.1"/>
    </source>
</evidence>
<evidence type="ECO:0000256" key="1">
    <source>
        <dbReference type="ARBA" id="ARBA00022737"/>
    </source>
</evidence>
<dbReference type="PANTHER" id="PTHR24171">
    <property type="entry name" value="ANKYRIN REPEAT DOMAIN-CONTAINING PROTEIN 39-RELATED"/>
    <property type="match status" value="1"/>
</dbReference>
<proteinExistence type="predicted"/>